<feature type="binding site" evidence="10">
    <location>
        <position position="165"/>
    </location>
    <ligand>
        <name>substrate</name>
    </ligand>
</feature>
<dbReference type="InterPro" id="IPR013785">
    <property type="entry name" value="Aldolase_TIM"/>
</dbReference>
<accession>A0A8A3S733</accession>
<dbReference type="GO" id="GO:0034213">
    <property type="term" value="P:quinolinate catabolic process"/>
    <property type="evidence" value="ECO:0007669"/>
    <property type="project" value="TreeGrafter"/>
</dbReference>
<evidence type="ECO:0000256" key="5">
    <source>
        <dbReference type="ARBA" id="ARBA00022642"/>
    </source>
</evidence>
<dbReference type="PIRSF" id="PIRSF006250">
    <property type="entry name" value="NadC_ModD"/>
    <property type="match status" value="1"/>
</dbReference>
<feature type="binding site" evidence="10">
    <location>
        <position position="155"/>
    </location>
    <ligand>
        <name>substrate</name>
    </ligand>
</feature>
<feature type="binding site" evidence="10">
    <location>
        <begin position="263"/>
        <end position="265"/>
    </location>
    <ligand>
        <name>substrate</name>
    </ligand>
</feature>
<feature type="binding site" evidence="10">
    <location>
        <position position="193"/>
    </location>
    <ligand>
        <name>substrate</name>
    </ligand>
</feature>
<dbReference type="GO" id="GO:0004514">
    <property type="term" value="F:nicotinate-nucleotide diphosphorylase (carboxylating) activity"/>
    <property type="evidence" value="ECO:0007669"/>
    <property type="project" value="UniProtKB-EC"/>
</dbReference>
<reference evidence="13" key="1">
    <citation type="journal article" date="2001" name="Int. J. Syst. Evol. Microbiol.">
        <title>Methanofollis aquaemaris sp. nov., a methanogen isolated from an aquaculture fish pond.</title>
        <authorList>
            <person name="Lai M.C."/>
            <person name="Chen S.C."/>
        </authorList>
    </citation>
    <scope>NUCLEOTIDE SEQUENCE</scope>
    <source>
        <strain evidence="13">N2F9704</strain>
    </source>
</reference>
<evidence type="ECO:0000256" key="7">
    <source>
        <dbReference type="ARBA" id="ARBA00022679"/>
    </source>
</evidence>
<evidence type="ECO:0000259" key="12">
    <source>
        <dbReference type="Pfam" id="PF02749"/>
    </source>
</evidence>
<dbReference type="AlphaFoldDB" id="A0A8A3S733"/>
<evidence type="ECO:0000256" key="8">
    <source>
        <dbReference type="ARBA" id="ARBA00047445"/>
    </source>
</evidence>
<evidence type="ECO:0000259" key="11">
    <source>
        <dbReference type="Pfam" id="PF01729"/>
    </source>
</evidence>
<dbReference type="InterPro" id="IPR002638">
    <property type="entry name" value="Quinolinate_PRibosylTrfase_C"/>
</dbReference>
<evidence type="ECO:0000256" key="2">
    <source>
        <dbReference type="ARBA" id="ARBA00004893"/>
    </source>
</evidence>
<dbReference type="InterPro" id="IPR037128">
    <property type="entry name" value="Quinolinate_PRibosylTase_N_sf"/>
</dbReference>
<dbReference type="Pfam" id="PF01729">
    <property type="entry name" value="QRPTase_C"/>
    <property type="match status" value="1"/>
</dbReference>
<proteinExistence type="inferred from homology"/>
<feature type="binding site" evidence="10">
    <location>
        <begin position="242"/>
        <end position="244"/>
    </location>
    <ligand>
        <name>substrate</name>
    </ligand>
</feature>
<feature type="domain" description="Quinolinate phosphoribosyl transferase C-terminal" evidence="11">
    <location>
        <begin position="108"/>
        <end position="278"/>
    </location>
</feature>
<comment type="subunit">
    <text evidence="4 9">Hexamer formed by 3 homodimers.</text>
</comment>
<comment type="function">
    <text evidence="1 9">Involved in the catabolism of quinolinic acid (QA).</text>
</comment>
<dbReference type="PANTHER" id="PTHR32179:SF3">
    <property type="entry name" value="NICOTINATE-NUCLEOTIDE PYROPHOSPHORYLASE [CARBOXYLATING]"/>
    <property type="match status" value="1"/>
</dbReference>
<feature type="binding site" evidence="10">
    <location>
        <position position="214"/>
    </location>
    <ligand>
        <name>substrate</name>
    </ligand>
</feature>
<sequence>MKNTTVDLGRLISFLEEDAPFGDITSEAVVPADAVLTAGVRTRERCVVAGLEEGVALFRHLGVEAEAKVEDGAEVDPGTTVMTVSGPARAVLLGERTVLNLIGRMSGIATATREVVRAVEAVDPHLRVASTRKTAPGLRALDKKAAVLGGGEGHRRSLSDMFLIKDNHLGLVGFEEAVRRARAYSVYHKVEIEVETVEDAVVAARAGADLILLDNMTPAAVSAAVEALKAAGLRDRVLIEVSGGITPETAPKYGGTGADLVSMGALTHTVRNVDVGLDIV</sequence>
<comment type="pathway">
    <text evidence="2 9">Cofactor biosynthesis; NAD(+) biosynthesis; nicotinate D-ribonucleotide from quinolinate: step 1/1.</text>
</comment>
<dbReference type="RefSeq" id="WP_265581021.1">
    <property type="nucleotide sequence ID" value="NZ_CP036172.1"/>
</dbReference>
<evidence type="ECO:0000313" key="13">
    <source>
        <dbReference type="EMBL" id="QSZ68087.1"/>
    </source>
</evidence>
<dbReference type="UniPathway" id="UPA00253">
    <property type="reaction ID" value="UER00331"/>
</dbReference>
<dbReference type="Gene3D" id="3.20.20.70">
    <property type="entry name" value="Aldolase class I"/>
    <property type="match status" value="1"/>
</dbReference>
<evidence type="ECO:0000256" key="9">
    <source>
        <dbReference type="PIRNR" id="PIRNR006250"/>
    </source>
</evidence>
<dbReference type="SUPFAM" id="SSF51690">
    <property type="entry name" value="Nicotinate/Quinolinate PRTase C-terminal domain-like"/>
    <property type="match status" value="1"/>
</dbReference>
<evidence type="ECO:0000256" key="6">
    <source>
        <dbReference type="ARBA" id="ARBA00022676"/>
    </source>
</evidence>
<gene>
    <name evidence="13" type="ORF">RJ40_11565</name>
</gene>
<evidence type="ECO:0000256" key="10">
    <source>
        <dbReference type="PIRSR" id="PIRSR006250-1"/>
    </source>
</evidence>
<protein>
    <recommendedName>
        <fullName evidence="9">Nicotinate-nucleotide pyrophosphorylase [carboxylating]</fullName>
        <ecNumber evidence="9">2.4.2.19</ecNumber>
    </recommendedName>
    <alternativeName>
        <fullName evidence="9">Quinolinate phosphoribosyltransferase [decarboxylating]</fullName>
    </alternativeName>
</protein>
<dbReference type="GO" id="GO:0009435">
    <property type="term" value="P:NAD+ biosynthetic process"/>
    <property type="evidence" value="ECO:0007669"/>
    <property type="project" value="UniProtKB-UniPathway"/>
</dbReference>
<organism evidence="13 14">
    <name type="scientific">Methanofollis aquaemaris</name>
    <dbReference type="NCBI Taxonomy" id="126734"/>
    <lineage>
        <taxon>Archaea</taxon>
        <taxon>Methanobacteriati</taxon>
        <taxon>Methanobacteriota</taxon>
        <taxon>Stenosarchaea group</taxon>
        <taxon>Methanomicrobia</taxon>
        <taxon>Methanomicrobiales</taxon>
        <taxon>Methanomicrobiaceae</taxon>
        <taxon>Methanofollis</taxon>
    </lineage>
</organism>
<dbReference type="Gene3D" id="3.90.1170.20">
    <property type="entry name" value="Quinolinate phosphoribosyl transferase, N-terminal domain"/>
    <property type="match status" value="1"/>
</dbReference>
<evidence type="ECO:0000313" key="14">
    <source>
        <dbReference type="Proteomes" id="UP001042704"/>
    </source>
</evidence>
<keyword evidence="6 9" id="KW-0328">Glycosyltransferase</keyword>
<dbReference type="SUPFAM" id="SSF54675">
    <property type="entry name" value="Nicotinate/Quinolinate PRTase N-terminal domain-like"/>
    <property type="match status" value="1"/>
</dbReference>
<dbReference type="CDD" id="cd01572">
    <property type="entry name" value="QPRTase"/>
    <property type="match status" value="1"/>
</dbReference>
<dbReference type="NCBIfam" id="TIGR00078">
    <property type="entry name" value="nadC"/>
    <property type="match status" value="1"/>
</dbReference>
<keyword evidence="5 9" id="KW-0662">Pyridine nucleotide biosynthesis</keyword>
<dbReference type="EC" id="2.4.2.19" evidence="9"/>
<dbReference type="InterPro" id="IPR004393">
    <property type="entry name" value="NadC"/>
</dbReference>
<reference evidence="13" key="2">
    <citation type="submission" date="2019-02" db="EMBL/GenBank/DDBJ databases">
        <authorList>
            <person name="Chen S.-C."/>
            <person name="Chien H.-H."/>
            <person name="Lai M.-C."/>
        </authorList>
    </citation>
    <scope>NUCLEOTIDE SEQUENCE</scope>
    <source>
        <strain evidence="13">N2F9704</strain>
    </source>
</reference>
<evidence type="ECO:0000256" key="4">
    <source>
        <dbReference type="ARBA" id="ARBA00011218"/>
    </source>
</evidence>
<keyword evidence="7 9" id="KW-0808">Transferase</keyword>
<evidence type="ECO:0000256" key="1">
    <source>
        <dbReference type="ARBA" id="ARBA00003237"/>
    </source>
</evidence>
<dbReference type="KEGG" id="maqe:RJ40_11565"/>
<dbReference type="InterPro" id="IPR036068">
    <property type="entry name" value="Nicotinate_pribotase-like_C"/>
</dbReference>
<keyword evidence="14" id="KW-1185">Reference proteome</keyword>
<feature type="binding site" evidence="10">
    <location>
        <begin position="131"/>
        <end position="133"/>
    </location>
    <ligand>
        <name>substrate</name>
    </ligand>
</feature>
<dbReference type="FunFam" id="3.90.1170.20:FF:000001">
    <property type="entry name" value="Nicotinate-nucleotide diphosphorylase (Carboxylating)"/>
    <property type="match status" value="1"/>
</dbReference>
<name>A0A8A3S733_9EURY</name>
<feature type="binding site" evidence="10">
    <location>
        <position position="96"/>
    </location>
    <ligand>
        <name>substrate</name>
    </ligand>
</feature>
<dbReference type="PANTHER" id="PTHR32179">
    <property type="entry name" value="NICOTINATE-NUCLEOTIDE PYROPHOSPHORYLASE [CARBOXYLATING]"/>
    <property type="match status" value="1"/>
</dbReference>
<dbReference type="Proteomes" id="UP001042704">
    <property type="component" value="Chromosome"/>
</dbReference>
<dbReference type="GO" id="GO:0005737">
    <property type="term" value="C:cytoplasm"/>
    <property type="evidence" value="ECO:0007669"/>
    <property type="project" value="TreeGrafter"/>
</dbReference>
<dbReference type="GeneID" id="76425015"/>
<feature type="domain" description="Quinolinate phosphoribosyl transferase N-terminal" evidence="12">
    <location>
        <begin position="23"/>
        <end position="106"/>
    </location>
</feature>
<dbReference type="FunFam" id="3.20.20.70:FF:000030">
    <property type="entry name" value="Nicotinate-nucleotide pyrophosphorylase, carboxylating"/>
    <property type="match status" value="1"/>
</dbReference>
<comment type="catalytic activity">
    <reaction evidence="8 9">
        <text>nicotinate beta-D-ribonucleotide + CO2 + diphosphate = quinolinate + 5-phospho-alpha-D-ribose 1-diphosphate + 2 H(+)</text>
        <dbReference type="Rhea" id="RHEA:12733"/>
        <dbReference type="ChEBI" id="CHEBI:15378"/>
        <dbReference type="ChEBI" id="CHEBI:16526"/>
        <dbReference type="ChEBI" id="CHEBI:29959"/>
        <dbReference type="ChEBI" id="CHEBI:33019"/>
        <dbReference type="ChEBI" id="CHEBI:57502"/>
        <dbReference type="ChEBI" id="CHEBI:58017"/>
        <dbReference type="EC" id="2.4.2.19"/>
    </reaction>
</comment>
<evidence type="ECO:0000256" key="3">
    <source>
        <dbReference type="ARBA" id="ARBA00009400"/>
    </source>
</evidence>
<comment type="similarity">
    <text evidence="3 9">Belongs to the NadC/ModD family.</text>
</comment>
<dbReference type="EMBL" id="CP036172">
    <property type="protein sequence ID" value="QSZ68087.1"/>
    <property type="molecule type" value="Genomic_DNA"/>
</dbReference>
<dbReference type="InterPro" id="IPR022412">
    <property type="entry name" value="Quinolinate_PRibosylTrfase_N"/>
</dbReference>
<dbReference type="Pfam" id="PF02749">
    <property type="entry name" value="QRPTase_N"/>
    <property type="match status" value="1"/>
</dbReference>
<dbReference type="InterPro" id="IPR027277">
    <property type="entry name" value="NadC/ModD"/>
</dbReference>